<dbReference type="Pfam" id="PF02675">
    <property type="entry name" value="AdoMet_dc"/>
    <property type="match status" value="1"/>
</dbReference>
<keyword evidence="4 8" id="KW-0865">Zymogen</keyword>
<keyword evidence="1 8" id="KW-0210">Decarboxylase</keyword>
<feature type="chain" id="PRO_5023548510" description="S-adenosylmethionine decarboxylase beta chain" evidence="8">
    <location>
        <begin position="1"/>
        <end position="77"/>
    </location>
</feature>
<evidence type="ECO:0000313" key="9">
    <source>
        <dbReference type="EMBL" id="PUA33718.1"/>
    </source>
</evidence>
<dbReference type="HAMAP" id="MF_00464">
    <property type="entry name" value="AdoMetDC_1"/>
    <property type="match status" value="1"/>
</dbReference>
<comment type="caution">
    <text evidence="9">The sequence shown here is derived from an EMBL/GenBank/DDBJ whole genome shotgun (WGS) entry which is preliminary data.</text>
</comment>
<dbReference type="GO" id="GO:0004014">
    <property type="term" value="F:adenosylmethionine decarboxylase activity"/>
    <property type="evidence" value="ECO:0007669"/>
    <property type="project" value="UniProtKB-UniRule"/>
</dbReference>
<evidence type="ECO:0000256" key="1">
    <source>
        <dbReference type="ARBA" id="ARBA00022793"/>
    </source>
</evidence>
<sequence length="131" mass="14865">MTEISIIKEIGGKNEKYKVYGKHVYGSLYDCDPKLLSDPEYLEKTVVNAAKVGNMTLLDVKVWHISPGVSVIGIILESHITIHTWPEYRFATVDVYSCGPHTDPLKAFNYIVKSLKAERYELEVADRSFVE</sequence>
<feature type="chain" id="PRO_5023548511" description="S-adenosylmethionine decarboxylase alpha chain" evidence="8">
    <location>
        <begin position="78"/>
        <end position="131"/>
    </location>
</feature>
<keyword evidence="8" id="KW-0745">Spermidine biosynthesis</keyword>
<dbReference type="PANTHER" id="PTHR33866:SF2">
    <property type="entry name" value="S-ADENOSYLMETHIONINE DECARBOXYLASE PROENZYME"/>
    <property type="match status" value="1"/>
</dbReference>
<comment type="similarity">
    <text evidence="8">Belongs to the prokaryotic AdoMetDC family. Type 1 subfamily.</text>
</comment>
<name>A0A2R7Y855_9CREN</name>
<keyword evidence="2 8" id="KW-0068">Autocatalytic cleavage</keyword>
<feature type="modified residue" description="Pyruvic acid (Ser); by autocatalysis" evidence="8">
    <location>
        <position position="78"/>
    </location>
</feature>
<keyword evidence="7 8" id="KW-0670">Pyruvate</keyword>
<comment type="PTM">
    <text evidence="8">Is synthesized initially as an inactive proenzyme. Formation of the active enzyme involves a self-maturation process in which the active site pyruvoyl group is generated from an internal serine residue via an autocatalytic post-translational modification. Two non-identical subunits are generated from the proenzyme in this reaction, and the pyruvate is formed at the N-terminus of the alpha chain, which is derived from the carboxyl end of the proenzyme. The post-translation cleavage follows an unusual pathway, termed non-hydrolytic serinolysis, in which the side chain hydroxyl group of the serine supplies its oxygen atom to form the C-terminus of the beta chain, while the remainder of the serine residue undergoes an oxidative deamination to produce ammonia and the pyruvoyl group blocking the N-terminus of the alpha chain.</text>
</comment>
<dbReference type="Gene3D" id="3.60.90.10">
    <property type="entry name" value="S-adenosylmethionine decarboxylase"/>
    <property type="match status" value="1"/>
</dbReference>
<dbReference type="SUPFAM" id="SSF56276">
    <property type="entry name" value="S-adenosylmethionine decarboxylase"/>
    <property type="match status" value="1"/>
</dbReference>
<dbReference type="UniPathway" id="UPA00331">
    <property type="reaction ID" value="UER00451"/>
</dbReference>
<evidence type="ECO:0000256" key="4">
    <source>
        <dbReference type="ARBA" id="ARBA00023145"/>
    </source>
</evidence>
<evidence type="ECO:0000256" key="2">
    <source>
        <dbReference type="ARBA" id="ARBA00022813"/>
    </source>
</evidence>
<keyword evidence="3 8" id="KW-0620">Polyamine biosynthesis</keyword>
<dbReference type="AlphaFoldDB" id="A0A2R7Y855"/>
<organism evidence="9 10">
    <name type="scientific">Zestosphaera tikiterensis</name>
    <dbReference type="NCBI Taxonomy" id="1973259"/>
    <lineage>
        <taxon>Archaea</taxon>
        <taxon>Thermoproteota</taxon>
        <taxon>Thermoprotei</taxon>
        <taxon>Desulfurococcales</taxon>
        <taxon>Desulfurococcaceae</taxon>
        <taxon>Zestosphaera</taxon>
    </lineage>
</organism>
<dbReference type="InterPro" id="IPR017716">
    <property type="entry name" value="S-AdoMet_deCOase_pro-enz"/>
</dbReference>
<evidence type="ECO:0000256" key="7">
    <source>
        <dbReference type="ARBA" id="ARBA00023317"/>
    </source>
</evidence>
<dbReference type="EMBL" id="NBVN01000002">
    <property type="protein sequence ID" value="PUA33718.1"/>
    <property type="molecule type" value="Genomic_DNA"/>
</dbReference>
<protein>
    <recommendedName>
        <fullName evidence="8">S-adenosylmethionine decarboxylase proenzyme</fullName>
        <shortName evidence="8">AdoMetDC</shortName>
        <shortName evidence="8">SAMDC</shortName>
        <ecNumber evidence="8">4.1.1.50</ecNumber>
    </recommendedName>
    <component>
        <recommendedName>
            <fullName evidence="8">S-adenosylmethionine decarboxylase beta chain</fullName>
        </recommendedName>
    </component>
    <component>
        <recommendedName>
            <fullName evidence="8">S-adenosylmethionine decarboxylase alpha chain</fullName>
        </recommendedName>
    </component>
</protein>
<dbReference type="InterPro" id="IPR003826">
    <property type="entry name" value="AdoMetDC_fam_prok"/>
</dbReference>
<keyword evidence="6 8" id="KW-0704">Schiff base</keyword>
<dbReference type="EC" id="4.1.1.50" evidence="8"/>
<comment type="cofactor">
    <cofactor evidence="8">
        <name>pyruvate</name>
        <dbReference type="ChEBI" id="CHEBI:15361"/>
    </cofactor>
    <text evidence="8">Binds 1 pyruvoyl group covalently per subunit.</text>
</comment>
<accession>A0A2R7Y855</accession>
<feature type="site" description="Cleavage (non-hydrolytic); by autolysis" evidence="8">
    <location>
        <begin position="77"/>
        <end position="78"/>
    </location>
</feature>
<evidence type="ECO:0000256" key="5">
    <source>
        <dbReference type="ARBA" id="ARBA00023239"/>
    </source>
</evidence>
<reference evidence="9 10" key="1">
    <citation type="journal article" date="2018" name="Syst. Appl. Microbiol.">
        <title>A new symbiotic nanoarchaeote (Candidatus Nanoclepta minutus) and its host (Zestosphaera tikiterensis gen. nov., sp. nov.) from a New Zealand hot spring.</title>
        <authorList>
            <person name="St John E."/>
            <person name="Liu Y."/>
            <person name="Podar M."/>
            <person name="Stott M.B."/>
            <person name="Meneghin J."/>
            <person name="Chen Z."/>
            <person name="Lagutin K."/>
            <person name="Mitchell K."/>
            <person name="Reysenbach A.L."/>
        </authorList>
    </citation>
    <scope>NUCLEOTIDE SEQUENCE [LARGE SCALE GENOMIC DNA]</scope>
    <source>
        <strain evidence="9">NZ3</strain>
    </source>
</reference>
<dbReference type="PANTHER" id="PTHR33866">
    <property type="entry name" value="S-ADENOSYLMETHIONINE DECARBOXYLASE PROENZYME"/>
    <property type="match status" value="1"/>
</dbReference>
<feature type="active site" description="Schiff-base intermediate with substrate; via pyruvic acid" evidence="8">
    <location>
        <position position="78"/>
    </location>
</feature>
<dbReference type="GO" id="GO:0005829">
    <property type="term" value="C:cytosol"/>
    <property type="evidence" value="ECO:0007669"/>
    <property type="project" value="TreeGrafter"/>
</dbReference>
<dbReference type="GO" id="GO:0008295">
    <property type="term" value="P:spermidine biosynthetic process"/>
    <property type="evidence" value="ECO:0007669"/>
    <property type="project" value="UniProtKB-UniRule"/>
</dbReference>
<dbReference type="Proteomes" id="UP000244093">
    <property type="component" value="Unassembled WGS sequence"/>
</dbReference>
<keyword evidence="8" id="KW-0949">S-adenosyl-L-methionine</keyword>
<comment type="catalytic activity">
    <reaction evidence="8">
        <text>S-adenosyl-L-methionine + H(+) = S-adenosyl 3-(methylsulfanyl)propylamine + CO2</text>
        <dbReference type="Rhea" id="RHEA:15981"/>
        <dbReference type="ChEBI" id="CHEBI:15378"/>
        <dbReference type="ChEBI" id="CHEBI:16526"/>
        <dbReference type="ChEBI" id="CHEBI:57443"/>
        <dbReference type="ChEBI" id="CHEBI:59789"/>
        <dbReference type="EC" id="4.1.1.50"/>
    </reaction>
</comment>
<evidence type="ECO:0000256" key="8">
    <source>
        <dbReference type="HAMAP-Rule" id="MF_00464"/>
    </source>
</evidence>
<dbReference type="NCBIfam" id="TIGR03330">
    <property type="entry name" value="SAM_DCase_Bsu"/>
    <property type="match status" value="1"/>
</dbReference>
<comment type="function">
    <text evidence="8">Catalyzes the decarboxylation of S-adenosylmethionine to S-adenosylmethioninamine (dcAdoMet), the propylamine donor required for the synthesis of the polyamines spermine and spermidine from the diamine putrescine.</text>
</comment>
<gene>
    <name evidence="8" type="primary">speH</name>
    <name evidence="9" type="ORF">B7O98_03260</name>
</gene>
<evidence type="ECO:0000313" key="10">
    <source>
        <dbReference type="Proteomes" id="UP000244093"/>
    </source>
</evidence>
<evidence type="ECO:0000256" key="6">
    <source>
        <dbReference type="ARBA" id="ARBA00023270"/>
    </source>
</evidence>
<dbReference type="InterPro" id="IPR016067">
    <property type="entry name" value="S-AdoMet_deCO2ase_core"/>
</dbReference>
<comment type="subunit">
    <text evidence="8">Heterotetramer of two alpha and two beta chains arranged as a dimer of alpha/beta heterodimers.</text>
</comment>
<comment type="pathway">
    <text evidence="8">Amine and polyamine biosynthesis; S-adenosylmethioninamine biosynthesis; S-adenosylmethioninamine from S-adenosyl-L-methionine: step 1/1.</text>
</comment>
<feature type="active site" description="Proton acceptor; for processing activity" evidence="8">
    <location>
        <position position="83"/>
    </location>
</feature>
<evidence type="ECO:0000256" key="3">
    <source>
        <dbReference type="ARBA" id="ARBA00023115"/>
    </source>
</evidence>
<proteinExistence type="inferred from homology"/>
<keyword evidence="5 8" id="KW-0456">Lyase</keyword>
<feature type="active site" description="Proton donor; for catalytic activity" evidence="8">
    <location>
        <position position="98"/>
    </location>
</feature>